<keyword evidence="4" id="KW-0378">Hydrolase</keyword>
<organism evidence="9 10">
    <name type="scientific">Heterodera schachtii</name>
    <name type="common">Sugarbeet cyst nematode worm</name>
    <name type="synonym">Tylenchus schachtii</name>
    <dbReference type="NCBI Taxonomy" id="97005"/>
    <lineage>
        <taxon>Eukaryota</taxon>
        <taxon>Metazoa</taxon>
        <taxon>Ecdysozoa</taxon>
        <taxon>Nematoda</taxon>
        <taxon>Chromadorea</taxon>
        <taxon>Rhabditida</taxon>
        <taxon>Tylenchina</taxon>
        <taxon>Tylenchomorpha</taxon>
        <taxon>Tylenchoidea</taxon>
        <taxon>Heteroderidae</taxon>
        <taxon>Heteroderinae</taxon>
        <taxon>Heterodera</taxon>
    </lineage>
</organism>
<dbReference type="InterPro" id="IPR007342">
    <property type="entry name" value="PsuG"/>
</dbReference>
<evidence type="ECO:0000256" key="6">
    <source>
        <dbReference type="ARBA" id="ARBA00023239"/>
    </source>
</evidence>
<accession>A0ABD2KDS0</accession>
<reference evidence="9 10" key="1">
    <citation type="submission" date="2024-10" db="EMBL/GenBank/DDBJ databases">
        <authorList>
            <person name="Kim D."/>
        </authorList>
    </citation>
    <scope>NUCLEOTIDE SEQUENCE [LARGE SCALE GENOMIC DNA]</scope>
    <source>
        <strain evidence="9">Taebaek</strain>
    </source>
</reference>
<evidence type="ECO:0000256" key="7">
    <source>
        <dbReference type="ARBA" id="ARBA00023295"/>
    </source>
</evidence>
<dbReference type="GO" id="GO:0016798">
    <property type="term" value="F:hydrolase activity, acting on glycosyl bonds"/>
    <property type="evidence" value="ECO:0007669"/>
    <property type="project" value="UniProtKB-KW"/>
</dbReference>
<dbReference type="GO" id="GO:0016301">
    <property type="term" value="F:kinase activity"/>
    <property type="evidence" value="ECO:0007669"/>
    <property type="project" value="UniProtKB-KW"/>
</dbReference>
<dbReference type="Proteomes" id="UP001620645">
    <property type="component" value="Unassembled WGS sequence"/>
</dbReference>
<keyword evidence="2" id="KW-0479">Metal-binding</keyword>
<dbReference type="EMBL" id="JBICCN010000027">
    <property type="protein sequence ID" value="KAL3101088.1"/>
    <property type="molecule type" value="Genomic_DNA"/>
</dbReference>
<dbReference type="GO" id="GO:0006796">
    <property type="term" value="P:phosphate-containing compound metabolic process"/>
    <property type="evidence" value="ECO:0007669"/>
    <property type="project" value="UniProtKB-ARBA"/>
</dbReference>
<keyword evidence="6" id="KW-0456">Lyase</keyword>
<dbReference type="SUPFAM" id="SSF53613">
    <property type="entry name" value="Ribokinase-like"/>
    <property type="match status" value="1"/>
</dbReference>
<evidence type="ECO:0000313" key="10">
    <source>
        <dbReference type="Proteomes" id="UP001620645"/>
    </source>
</evidence>
<dbReference type="AlphaFoldDB" id="A0ABD2KDS0"/>
<dbReference type="Gene3D" id="3.40.1190.20">
    <property type="match status" value="1"/>
</dbReference>
<keyword evidence="3" id="KW-0418">Kinase</keyword>
<dbReference type="GO" id="GO:0016829">
    <property type="term" value="F:lyase activity"/>
    <property type="evidence" value="ECO:0007669"/>
    <property type="project" value="UniProtKB-KW"/>
</dbReference>
<dbReference type="PROSITE" id="PS00583">
    <property type="entry name" value="PFKB_KINASES_1"/>
    <property type="match status" value="1"/>
</dbReference>
<dbReference type="HAMAP" id="MF_01876">
    <property type="entry name" value="PsiMP_glycosidase"/>
    <property type="match status" value="1"/>
</dbReference>
<name>A0ABD2KDS0_HETSC</name>
<dbReference type="GO" id="GO:0046872">
    <property type="term" value="F:metal ion binding"/>
    <property type="evidence" value="ECO:0007669"/>
    <property type="project" value="UniProtKB-KW"/>
</dbReference>
<evidence type="ECO:0000256" key="4">
    <source>
        <dbReference type="ARBA" id="ARBA00022801"/>
    </source>
</evidence>
<evidence type="ECO:0000256" key="1">
    <source>
        <dbReference type="ARBA" id="ARBA00022679"/>
    </source>
</evidence>
<proteinExistence type="inferred from homology"/>
<keyword evidence="1" id="KW-0808">Transferase</keyword>
<comment type="caution">
    <text evidence="9">The sequence shown here is derived from an EMBL/GenBank/DDBJ whole genome shotgun (WGS) entry which is preliminary data.</text>
</comment>
<evidence type="ECO:0000313" key="9">
    <source>
        <dbReference type="EMBL" id="KAL3101088.1"/>
    </source>
</evidence>
<keyword evidence="7" id="KW-0326">Glycosidase</keyword>
<dbReference type="InterPro" id="IPR011611">
    <property type="entry name" value="PfkB_dom"/>
</dbReference>
<feature type="domain" description="Carbohydrate kinase PfkB" evidence="8">
    <location>
        <begin position="663"/>
        <end position="747"/>
    </location>
</feature>
<evidence type="ECO:0000256" key="3">
    <source>
        <dbReference type="ARBA" id="ARBA00022777"/>
    </source>
</evidence>
<dbReference type="InterPro" id="IPR002173">
    <property type="entry name" value="Carboh/pur_kinase_PfkB_CS"/>
</dbReference>
<dbReference type="Gene3D" id="3.40.1790.10">
    <property type="entry name" value="Indigoidine synthase domain"/>
    <property type="match status" value="1"/>
</dbReference>
<keyword evidence="10" id="KW-1185">Reference proteome</keyword>
<dbReference type="Pfam" id="PF04227">
    <property type="entry name" value="Indigoidine_A"/>
    <property type="match status" value="1"/>
</dbReference>
<evidence type="ECO:0000256" key="2">
    <source>
        <dbReference type="ARBA" id="ARBA00022723"/>
    </source>
</evidence>
<dbReference type="InterPro" id="IPR022830">
    <property type="entry name" value="Indigdn_synthA-like"/>
</dbReference>
<evidence type="ECO:0000259" key="8">
    <source>
        <dbReference type="Pfam" id="PF00294"/>
    </source>
</evidence>
<dbReference type="SUPFAM" id="SSF110581">
    <property type="entry name" value="Indigoidine synthase A-like"/>
    <property type="match status" value="1"/>
</dbReference>
<gene>
    <name evidence="9" type="ORF">niasHS_001548</name>
</gene>
<dbReference type="PANTHER" id="PTHR42909:SF1">
    <property type="entry name" value="CARBOHYDRATE KINASE PFKB DOMAIN-CONTAINING PROTEIN"/>
    <property type="match status" value="1"/>
</dbReference>
<sequence>MPFSASSSSPPFCTFALSLFHRRFVFRQSFCRIFSSSPTVAGQSPLLSPNLVISPEIQNALSKGKPVVALESTLVTHGLPHPTNFNVGIRLEEIVREENAVPATIALLNGHIRVGLSQDELRRISMPKTDAVKISRRDLANCLVEKRIGGTTVAATIWIAHRAGIRIFATGGIGGVHRGDSQDVSADLTELGRTPLGVVCAGVKSILDIARTLEYLETQSVNVVVLDKSADFPGFFGPPTAIKGPYHTDSLDKVADILLLSFQMGLPNGTLIACPLTDDSVDKRLVDERNVIAEATEMALKEAEEAGIRGKEVTPFVLERIRQRAGKAATELNIALLENNVRIAARLALLCSNKTLPSGIEKQPLATAGQQNSSSQCENGGTVKKRRPKIVCAGASVVDVSVFLDQSSVPPLGPAAVGTYLPARIIKTTGGVARNHADALSRLGCDVTLISALGTTTERNSADGEESRNNRVDLFGRFLMEKCDHIDWSHVRHCPGTATASSVGICSKGTIISQAFIAVEPIMERIDEKYIRSMEAHIANADFLLVDANMNSRALRTAVELARLNGVKVWFEPTNWTKVPRLFEALGKNALHKVSAISPNLDELEEVVRRLNDEKSLMFVRGLKVFLNSLCYSSAPTAHFTSLINEWIARNEVPVTMFPQSMSHLLVTCDSMGVLLFVHSTGSSSSPMAHHFPAPLNVRPDQIVCVSGAGDCFNSGFLSAILNGYAIEESVQLAIKCAAISLCSEETVPEAIGQWKIEAKSEAEKRQMKTV</sequence>
<protein>
    <recommendedName>
        <fullName evidence="8">Carbohydrate kinase PfkB domain-containing protein</fullName>
    </recommendedName>
</protein>
<dbReference type="PANTHER" id="PTHR42909">
    <property type="entry name" value="ZGC:136858"/>
    <property type="match status" value="1"/>
</dbReference>
<evidence type="ECO:0000256" key="5">
    <source>
        <dbReference type="ARBA" id="ARBA00023211"/>
    </source>
</evidence>
<keyword evidence="5" id="KW-0464">Manganese</keyword>
<dbReference type="InterPro" id="IPR029056">
    <property type="entry name" value="Ribokinase-like"/>
</dbReference>
<dbReference type="Pfam" id="PF00294">
    <property type="entry name" value="PfkB"/>
    <property type="match status" value="1"/>
</dbReference>